<dbReference type="Proteomes" id="UP000601768">
    <property type="component" value="Unassembled WGS sequence"/>
</dbReference>
<evidence type="ECO:0000256" key="3">
    <source>
        <dbReference type="ARBA" id="ARBA00022833"/>
    </source>
</evidence>
<keyword evidence="7" id="KW-1185">Reference proteome</keyword>
<evidence type="ECO:0000313" key="6">
    <source>
        <dbReference type="EMBL" id="MBC3767078.1"/>
    </source>
</evidence>
<gene>
    <name evidence="6" type="ORF">H8B19_14425</name>
</gene>
<dbReference type="RefSeq" id="WP_186507593.1">
    <property type="nucleotide sequence ID" value="NZ_JACNEP010000013.1"/>
</dbReference>
<dbReference type="GO" id="GO:0046872">
    <property type="term" value="F:metal ion binding"/>
    <property type="evidence" value="ECO:0007669"/>
    <property type="project" value="UniProtKB-KW"/>
</dbReference>
<comment type="similarity">
    <text evidence="1">Belongs to the Gfa family.</text>
</comment>
<evidence type="ECO:0000313" key="7">
    <source>
        <dbReference type="Proteomes" id="UP000601768"/>
    </source>
</evidence>
<reference evidence="6" key="2">
    <citation type="submission" date="2020-08" db="EMBL/GenBank/DDBJ databases">
        <authorList>
            <person name="Lai Q."/>
        </authorList>
    </citation>
    <scope>NUCLEOTIDE SEQUENCE</scope>
    <source>
        <strain evidence="6">S27-2</strain>
    </source>
</reference>
<dbReference type="SUPFAM" id="SSF51316">
    <property type="entry name" value="Mss4-like"/>
    <property type="match status" value="1"/>
</dbReference>
<organism evidence="6 7">
    <name type="scientific">Neptunicella marina</name>
    <dbReference type="NCBI Taxonomy" id="2125989"/>
    <lineage>
        <taxon>Bacteria</taxon>
        <taxon>Pseudomonadati</taxon>
        <taxon>Pseudomonadota</taxon>
        <taxon>Gammaproteobacteria</taxon>
        <taxon>Alteromonadales</taxon>
        <taxon>Alteromonadaceae</taxon>
        <taxon>Neptunicella</taxon>
    </lineage>
</organism>
<evidence type="ECO:0000256" key="2">
    <source>
        <dbReference type="ARBA" id="ARBA00022723"/>
    </source>
</evidence>
<dbReference type="PROSITE" id="PS51891">
    <property type="entry name" value="CENP_V_GFA"/>
    <property type="match status" value="1"/>
</dbReference>
<dbReference type="PANTHER" id="PTHR33337:SF40">
    <property type="entry name" value="CENP-V_GFA DOMAIN-CONTAINING PROTEIN-RELATED"/>
    <property type="match status" value="1"/>
</dbReference>
<evidence type="ECO:0000256" key="1">
    <source>
        <dbReference type="ARBA" id="ARBA00005495"/>
    </source>
</evidence>
<name>A0A8J6M333_9ALTE</name>
<reference evidence="6" key="1">
    <citation type="journal article" date="2018" name="Int. J. Syst. Evol. Microbiol.">
        <title>Neptunicella marina gen. nov., sp. nov., isolated from surface seawater.</title>
        <authorList>
            <person name="Liu X."/>
            <person name="Lai Q."/>
            <person name="Du Y."/>
            <person name="Zhang X."/>
            <person name="Liu Z."/>
            <person name="Sun F."/>
            <person name="Shao Z."/>
        </authorList>
    </citation>
    <scope>NUCLEOTIDE SEQUENCE</scope>
    <source>
        <strain evidence="6">S27-2</strain>
    </source>
</reference>
<evidence type="ECO:0000259" key="5">
    <source>
        <dbReference type="PROSITE" id="PS51891"/>
    </source>
</evidence>
<keyword evidence="4" id="KW-0456">Lyase</keyword>
<proteinExistence type="inferred from homology"/>
<dbReference type="AlphaFoldDB" id="A0A8J6M333"/>
<comment type="caution">
    <text evidence="6">The sequence shown here is derived from an EMBL/GenBank/DDBJ whole genome shotgun (WGS) entry which is preliminary data.</text>
</comment>
<dbReference type="Pfam" id="PF04828">
    <property type="entry name" value="GFA"/>
    <property type="match status" value="1"/>
</dbReference>
<dbReference type="InterPro" id="IPR006913">
    <property type="entry name" value="CENP-V/GFA"/>
</dbReference>
<dbReference type="EMBL" id="JACNEP010000013">
    <property type="protein sequence ID" value="MBC3767078.1"/>
    <property type="molecule type" value="Genomic_DNA"/>
</dbReference>
<keyword evidence="2" id="KW-0479">Metal-binding</keyword>
<accession>A0A8J6M333</accession>
<keyword evidence="3" id="KW-0862">Zinc</keyword>
<dbReference type="Gene3D" id="3.90.1590.10">
    <property type="entry name" value="glutathione-dependent formaldehyde- activating enzyme (gfa)"/>
    <property type="match status" value="1"/>
</dbReference>
<dbReference type="InterPro" id="IPR011057">
    <property type="entry name" value="Mss4-like_sf"/>
</dbReference>
<dbReference type="PANTHER" id="PTHR33337">
    <property type="entry name" value="GFA DOMAIN-CONTAINING PROTEIN"/>
    <property type="match status" value="1"/>
</dbReference>
<feature type="domain" description="CENP-V/GFA" evidence="5">
    <location>
        <begin position="1"/>
        <end position="115"/>
    </location>
</feature>
<protein>
    <submittedName>
        <fullName evidence="6">GFA family protein</fullName>
    </submittedName>
</protein>
<sequence>MQGKCFCGNATYKLEGRILNSVNCHCELCRKLNGSAFSTYLIVKHADLTLVTGNIKTAALSERAVKHFCADCGSPLYNLNQKYPGLAMLYLGSVENMDTQPTANIYCESKLSWTDGIAKLAQFDQALHK</sequence>
<dbReference type="GO" id="GO:0016846">
    <property type="term" value="F:carbon-sulfur lyase activity"/>
    <property type="evidence" value="ECO:0007669"/>
    <property type="project" value="InterPro"/>
</dbReference>
<evidence type="ECO:0000256" key="4">
    <source>
        <dbReference type="ARBA" id="ARBA00023239"/>
    </source>
</evidence>